<name>A0A194X371_MOLSC</name>
<organism evidence="1 2">
    <name type="scientific">Mollisia scopiformis</name>
    <name type="common">Conifer needle endophyte fungus</name>
    <name type="synonym">Phialocephala scopiformis</name>
    <dbReference type="NCBI Taxonomy" id="149040"/>
    <lineage>
        <taxon>Eukaryota</taxon>
        <taxon>Fungi</taxon>
        <taxon>Dikarya</taxon>
        <taxon>Ascomycota</taxon>
        <taxon>Pezizomycotina</taxon>
        <taxon>Leotiomycetes</taxon>
        <taxon>Helotiales</taxon>
        <taxon>Mollisiaceae</taxon>
        <taxon>Mollisia</taxon>
    </lineage>
</organism>
<dbReference type="InParanoid" id="A0A194X371"/>
<dbReference type="EMBL" id="KQ947419">
    <property type="protein sequence ID" value="KUJ14650.1"/>
    <property type="molecule type" value="Genomic_DNA"/>
</dbReference>
<dbReference type="OrthoDB" id="410701at2759"/>
<reference evidence="1 2" key="1">
    <citation type="submission" date="2015-10" db="EMBL/GenBank/DDBJ databases">
        <title>Full genome of DAOMC 229536 Phialocephala scopiformis, a fungal endophyte of spruce producing the potent anti-insectan compound rugulosin.</title>
        <authorList>
            <consortium name="DOE Joint Genome Institute"/>
            <person name="Walker A.K."/>
            <person name="Frasz S.L."/>
            <person name="Seifert K.A."/>
            <person name="Miller J.D."/>
            <person name="Mondo S.J."/>
            <person name="Labutti K."/>
            <person name="Lipzen A."/>
            <person name="Dockter R."/>
            <person name="Kennedy M."/>
            <person name="Grigoriev I.V."/>
            <person name="Spatafora J.W."/>
        </authorList>
    </citation>
    <scope>NUCLEOTIDE SEQUENCE [LARGE SCALE GENOMIC DNA]</scope>
    <source>
        <strain evidence="1 2">CBS 120377</strain>
    </source>
</reference>
<dbReference type="AlphaFoldDB" id="A0A194X371"/>
<gene>
    <name evidence="1" type="ORF">LY89DRAFT_619700</name>
</gene>
<proteinExistence type="predicted"/>
<dbReference type="GeneID" id="28820617"/>
<protein>
    <submittedName>
        <fullName evidence="1">Uncharacterized protein</fullName>
    </submittedName>
</protein>
<accession>A0A194X371</accession>
<dbReference type="STRING" id="149040.A0A194X371"/>
<evidence type="ECO:0000313" key="1">
    <source>
        <dbReference type="EMBL" id="KUJ14650.1"/>
    </source>
</evidence>
<feature type="non-terminal residue" evidence="1">
    <location>
        <position position="804"/>
    </location>
</feature>
<keyword evidence="2" id="KW-1185">Reference proteome</keyword>
<dbReference type="KEGG" id="psco:LY89DRAFT_619700"/>
<sequence length="804" mass="92232">MVTPNEALAKYLDIREDSARSVYWKEIRFRLGWDELPTILLHYLHTSQLRKVANKRAFASLRARGLSFDDVKDWARIVLEDNADERVHLFFSTLSYYPSFLFLEICRRDILRVHTLKTILVHAWDQILYENELSSKSLTSPDSLTPLRNFEDNSFSVLLHRLLHQCRQIWPPGMVTVAHMVGLYIDSLSIDRIHGSRTPNPDRYRQMCRLQNRLLQALALPARAEPYQAMVYNWSAQKIILGLASTFSPPLMLDQPAYQAVINVLTASKKSSLESRSAKLRARTWPPWRIEQDGMDAQRKLEEDFSRTIVALMRKRESGYSDASYDHIMSILGGQEPDGTPTIQTRAIVKNRSHLGQNTPERLQSRTWAARVEATRDVQEAWAAFTEYTKQRGRPGARMYYAMFRKLSYENRRLGAQPHEHAGAPGDGREVLPVLDDNITDFYRSRLQPPTQQELYRDMLAHGVLPSSQLLSFLVRRASSIEQGLMYLYDSGLSKLGLEYLHGGDFYTLPSSEVRAKVREDLVKVVPSRTITDFIILLCRFAPRAVQVPRDGGTDGQPSNNTGSEMVWVVREVWSGNSRHAIFSQPLQHAAYLLKASGMLQRYAWYALWQALSQRNIVLFPQLCSDPKNFELAWRLTAAALQEFQHLGLELDPHGFRYICDTFTKYAKAYSKMTGRHLEKVLEAADIVKTEFKKLIICNEPSHHMLPHFAHSIHGVHLHAFVRSMASVENYGEIILMLEWMVQNHAELATVAEQTANGARHLRRTLIASKVFCEGTSHEARARALIEEVKIWDGWPTDDEVAKY</sequence>
<evidence type="ECO:0000313" key="2">
    <source>
        <dbReference type="Proteomes" id="UP000070700"/>
    </source>
</evidence>
<dbReference type="RefSeq" id="XP_018069005.1">
    <property type="nucleotide sequence ID" value="XM_018210891.1"/>
</dbReference>
<dbReference type="Proteomes" id="UP000070700">
    <property type="component" value="Unassembled WGS sequence"/>
</dbReference>